<sequence length="64" mass="7287">MCIIGEDCGFGLVPEQMENLTFRIDTLNHRFCSYTESLKIFFSSSTPQISAVAVSFKVYKKNIM</sequence>
<protein>
    <submittedName>
        <fullName evidence="1">Uncharacterized protein</fullName>
    </submittedName>
</protein>
<name>A0A0E9RCH9_ANGAN</name>
<dbReference type="EMBL" id="GBXM01081746">
    <property type="protein sequence ID" value="JAH26831.1"/>
    <property type="molecule type" value="Transcribed_RNA"/>
</dbReference>
<reference evidence="1" key="2">
    <citation type="journal article" date="2015" name="Fish Shellfish Immunol.">
        <title>Early steps in the European eel (Anguilla anguilla)-Vibrio vulnificus interaction in the gills: Role of the RtxA13 toxin.</title>
        <authorList>
            <person name="Callol A."/>
            <person name="Pajuelo D."/>
            <person name="Ebbesson L."/>
            <person name="Teles M."/>
            <person name="MacKenzie S."/>
            <person name="Amaro C."/>
        </authorList>
    </citation>
    <scope>NUCLEOTIDE SEQUENCE</scope>
</reference>
<reference evidence="1" key="1">
    <citation type="submission" date="2014-11" db="EMBL/GenBank/DDBJ databases">
        <authorList>
            <person name="Amaro Gonzalez C."/>
        </authorList>
    </citation>
    <scope>NUCLEOTIDE SEQUENCE</scope>
</reference>
<proteinExistence type="predicted"/>
<dbReference type="AlphaFoldDB" id="A0A0E9RCH9"/>
<accession>A0A0E9RCH9</accession>
<organism evidence="1">
    <name type="scientific">Anguilla anguilla</name>
    <name type="common">European freshwater eel</name>
    <name type="synonym">Muraena anguilla</name>
    <dbReference type="NCBI Taxonomy" id="7936"/>
    <lineage>
        <taxon>Eukaryota</taxon>
        <taxon>Metazoa</taxon>
        <taxon>Chordata</taxon>
        <taxon>Craniata</taxon>
        <taxon>Vertebrata</taxon>
        <taxon>Euteleostomi</taxon>
        <taxon>Actinopterygii</taxon>
        <taxon>Neopterygii</taxon>
        <taxon>Teleostei</taxon>
        <taxon>Anguilliformes</taxon>
        <taxon>Anguillidae</taxon>
        <taxon>Anguilla</taxon>
    </lineage>
</organism>
<evidence type="ECO:0000313" key="1">
    <source>
        <dbReference type="EMBL" id="JAH26831.1"/>
    </source>
</evidence>